<dbReference type="GO" id="GO:0051231">
    <property type="term" value="P:spindle elongation"/>
    <property type="evidence" value="ECO:0007669"/>
    <property type="project" value="TreeGrafter"/>
</dbReference>
<evidence type="ECO:0000256" key="2">
    <source>
        <dbReference type="ARBA" id="ARBA00022490"/>
    </source>
</evidence>
<feature type="domain" description="Kinesin motor" evidence="10">
    <location>
        <begin position="14"/>
        <end position="417"/>
    </location>
</feature>
<dbReference type="GO" id="GO:0007052">
    <property type="term" value="P:mitotic spindle organization"/>
    <property type="evidence" value="ECO:0007669"/>
    <property type="project" value="TreeGrafter"/>
</dbReference>
<dbReference type="GO" id="GO:0008017">
    <property type="term" value="F:microtubule binding"/>
    <property type="evidence" value="ECO:0007669"/>
    <property type="project" value="InterPro"/>
</dbReference>
<dbReference type="PROSITE" id="PS50067">
    <property type="entry name" value="KINESIN_MOTOR_2"/>
    <property type="match status" value="1"/>
</dbReference>
<feature type="repeat" description="ANK" evidence="6">
    <location>
        <begin position="2233"/>
        <end position="2269"/>
    </location>
</feature>
<dbReference type="GO" id="GO:0005524">
    <property type="term" value="F:ATP binding"/>
    <property type="evidence" value="ECO:0007669"/>
    <property type="project" value="UniProtKB-UniRule"/>
</dbReference>
<feature type="coiled-coil region" evidence="8">
    <location>
        <begin position="1032"/>
        <end position="1059"/>
    </location>
</feature>
<feature type="coiled-coil region" evidence="8">
    <location>
        <begin position="640"/>
        <end position="667"/>
    </location>
</feature>
<dbReference type="Gene3D" id="3.40.850.10">
    <property type="entry name" value="Kinesin motor domain"/>
    <property type="match status" value="1"/>
</dbReference>
<dbReference type="InterPro" id="IPR036770">
    <property type="entry name" value="Ankyrin_rpt-contain_sf"/>
</dbReference>
<evidence type="ECO:0000313" key="12">
    <source>
        <dbReference type="Proteomes" id="UP001165160"/>
    </source>
</evidence>
<comment type="caution">
    <text evidence="11">The sequence shown here is derived from an EMBL/GenBank/DDBJ whole genome shotgun (WGS) entry which is preliminary data.</text>
</comment>
<feature type="binding site" evidence="7">
    <location>
        <begin position="127"/>
        <end position="134"/>
    </location>
    <ligand>
        <name>ATP</name>
        <dbReference type="ChEBI" id="CHEBI:30616"/>
    </ligand>
</feature>
<dbReference type="PRINTS" id="PR00380">
    <property type="entry name" value="KINESINHEAVY"/>
</dbReference>
<feature type="compositionally biased region" description="Pro residues" evidence="9">
    <location>
        <begin position="358"/>
        <end position="367"/>
    </location>
</feature>
<feature type="coiled-coil region" evidence="8">
    <location>
        <begin position="715"/>
        <end position="932"/>
    </location>
</feature>
<feature type="region of interest" description="Disordered" evidence="9">
    <location>
        <begin position="2604"/>
        <end position="2626"/>
    </location>
</feature>
<feature type="region of interest" description="Disordered" evidence="9">
    <location>
        <begin position="352"/>
        <end position="371"/>
    </location>
</feature>
<evidence type="ECO:0000313" key="11">
    <source>
        <dbReference type="EMBL" id="GMH98060.1"/>
    </source>
</evidence>
<evidence type="ECO:0000256" key="8">
    <source>
        <dbReference type="SAM" id="Coils"/>
    </source>
</evidence>
<feature type="compositionally biased region" description="Basic and acidic residues" evidence="9">
    <location>
        <begin position="21"/>
        <end position="31"/>
    </location>
</feature>
<dbReference type="SUPFAM" id="SSF52540">
    <property type="entry name" value="P-loop containing nucleoside triphosphate hydrolases"/>
    <property type="match status" value="1"/>
</dbReference>
<keyword evidence="3 7" id="KW-0547">Nucleotide-binding</keyword>
<feature type="coiled-coil region" evidence="8">
    <location>
        <begin position="469"/>
        <end position="496"/>
    </location>
</feature>
<evidence type="ECO:0000256" key="7">
    <source>
        <dbReference type="PROSITE-ProRule" id="PRU00283"/>
    </source>
</evidence>
<dbReference type="GO" id="GO:0003777">
    <property type="term" value="F:microtubule motor activity"/>
    <property type="evidence" value="ECO:0007669"/>
    <property type="project" value="InterPro"/>
</dbReference>
<evidence type="ECO:0000256" key="6">
    <source>
        <dbReference type="PROSITE-ProRule" id="PRU00023"/>
    </source>
</evidence>
<evidence type="ECO:0000256" key="3">
    <source>
        <dbReference type="ARBA" id="ARBA00022741"/>
    </source>
</evidence>
<evidence type="ECO:0000259" key="10">
    <source>
        <dbReference type="PROSITE" id="PS50067"/>
    </source>
</evidence>
<dbReference type="InterPro" id="IPR036961">
    <property type="entry name" value="Kinesin_motor_dom_sf"/>
</dbReference>
<gene>
    <name evidence="11" type="ORF">TrVE_jg12663</name>
</gene>
<feature type="repeat" description="ANK" evidence="6">
    <location>
        <begin position="2270"/>
        <end position="2305"/>
    </location>
</feature>
<feature type="coiled-coil region" evidence="8">
    <location>
        <begin position="1246"/>
        <end position="1288"/>
    </location>
</feature>
<feature type="coiled-coil region" evidence="8">
    <location>
        <begin position="1113"/>
        <end position="1172"/>
    </location>
</feature>
<keyword evidence="7" id="KW-0505">Motor protein</keyword>
<dbReference type="SMART" id="SM00129">
    <property type="entry name" value="KISc"/>
    <property type="match status" value="1"/>
</dbReference>
<dbReference type="CDD" id="cd00106">
    <property type="entry name" value="KISc"/>
    <property type="match status" value="1"/>
</dbReference>
<dbReference type="EMBL" id="BRXX01000211">
    <property type="protein sequence ID" value="GMH98060.1"/>
    <property type="molecule type" value="Genomic_DNA"/>
</dbReference>
<dbReference type="Pfam" id="PF00225">
    <property type="entry name" value="Kinesin"/>
    <property type="match status" value="1"/>
</dbReference>
<feature type="coiled-coil region" evidence="8">
    <location>
        <begin position="1831"/>
        <end position="1858"/>
    </location>
</feature>
<evidence type="ECO:0000256" key="1">
    <source>
        <dbReference type="ARBA" id="ARBA00004496"/>
    </source>
</evidence>
<proteinExistence type="inferred from homology"/>
<dbReference type="InterPro" id="IPR019821">
    <property type="entry name" value="Kinesin_motor_CS"/>
</dbReference>
<evidence type="ECO:0000256" key="9">
    <source>
        <dbReference type="SAM" id="MobiDB-lite"/>
    </source>
</evidence>
<dbReference type="GO" id="GO:0005875">
    <property type="term" value="C:microtubule associated complex"/>
    <property type="evidence" value="ECO:0007669"/>
    <property type="project" value="TreeGrafter"/>
</dbReference>
<dbReference type="InterPro" id="IPR001752">
    <property type="entry name" value="Kinesin_motor_dom"/>
</dbReference>
<dbReference type="GO" id="GO:0007018">
    <property type="term" value="P:microtubule-based movement"/>
    <property type="evidence" value="ECO:0007669"/>
    <property type="project" value="InterPro"/>
</dbReference>
<keyword evidence="5 8" id="KW-0175">Coiled coil</keyword>
<comment type="subcellular location">
    <subcellularLocation>
        <location evidence="1">Cytoplasm</location>
    </subcellularLocation>
</comment>
<evidence type="ECO:0000256" key="4">
    <source>
        <dbReference type="ARBA" id="ARBA00022840"/>
    </source>
</evidence>
<dbReference type="InterPro" id="IPR027417">
    <property type="entry name" value="P-loop_NTPase"/>
</dbReference>
<feature type="coiled-coil region" evidence="8">
    <location>
        <begin position="523"/>
        <end position="588"/>
    </location>
</feature>
<dbReference type="InterPro" id="IPR027640">
    <property type="entry name" value="Kinesin-like_fam"/>
</dbReference>
<dbReference type="GO" id="GO:0005737">
    <property type="term" value="C:cytoplasm"/>
    <property type="evidence" value="ECO:0007669"/>
    <property type="project" value="UniProtKB-SubCell"/>
</dbReference>
<feature type="region of interest" description="Disordered" evidence="9">
    <location>
        <begin position="199"/>
        <end position="226"/>
    </location>
</feature>
<feature type="coiled-coil region" evidence="8">
    <location>
        <begin position="1720"/>
        <end position="1769"/>
    </location>
</feature>
<dbReference type="SUPFAM" id="SSF48403">
    <property type="entry name" value="Ankyrin repeat"/>
    <property type="match status" value="1"/>
</dbReference>
<reference evidence="12" key="1">
    <citation type="journal article" date="2023" name="Commun. Biol.">
        <title>Genome analysis of Parmales, the sister group of diatoms, reveals the evolutionary specialization of diatoms from phago-mixotrophs to photoautotrophs.</title>
        <authorList>
            <person name="Ban H."/>
            <person name="Sato S."/>
            <person name="Yoshikawa S."/>
            <person name="Yamada K."/>
            <person name="Nakamura Y."/>
            <person name="Ichinomiya M."/>
            <person name="Sato N."/>
            <person name="Blanc-Mathieu R."/>
            <person name="Endo H."/>
            <person name="Kuwata A."/>
            <person name="Ogata H."/>
        </authorList>
    </citation>
    <scope>NUCLEOTIDE SEQUENCE [LARGE SCALE GENOMIC DNA]</scope>
    <source>
        <strain evidence="12">NIES 3699</strain>
    </source>
</reference>
<keyword evidence="2" id="KW-0963">Cytoplasm</keyword>
<evidence type="ECO:0000256" key="5">
    <source>
        <dbReference type="ARBA" id="ARBA00023054"/>
    </source>
</evidence>
<dbReference type="PROSITE" id="PS00411">
    <property type="entry name" value="KINESIN_MOTOR_1"/>
    <property type="match status" value="1"/>
</dbReference>
<dbReference type="Proteomes" id="UP001165160">
    <property type="component" value="Unassembled WGS sequence"/>
</dbReference>
<comment type="similarity">
    <text evidence="7">Belongs to the TRAFAC class myosin-kinesin ATPase superfamily. Kinesin family.</text>
</comment>
<feature type="coiled-coil region" evidence="8">
    <location>
        <begin position="1935"/>
        <end position="1980"/>
    </location>
</feature>
<keyword evidence="6" id="KW-0040">ANK repeat</keyword>
<dbReference type="InterPro" id="IPR002110">
    <property type="entry name" value="Ankyrin_rpt"/>
</dbReference>
<name>A0A9W7F115_9STRA</name>
<organism evidence="11 12">
    <name type="scientific">Triparma verrucosa</name>
    <dbReference type="NCBI Taxonomy" id="1606542"/>
    <lineage>
        <taxon>Eukaryota</taxon>
        <taxon>Sar</taxon>
        <taxon>Stramenopiles</taxon>
        <taxon>Ochrophyta</taxon>
        <taxon>Bolidophyceae</taxon>
        <taxon>Parmales</taxon>
        <taxon>Triparmaceae</taxon>
        <taxon>Triparma</taxon>
    </lineage>
</organism>
<keyword evidence="12" id="KW-1185">Reference proteome</keyword>
<accession>A0A9W7F115</accession>
<dbReference type="PROSITE" id="PS50088">
    <property type="entry name" value="ANK_REPEAT"/>
    <property type="match status" value="2"/>
</dbReference>
<dbReference type="Gene3D" id="1.25.40.20">
    <property type="entry name" value="Ankyrin repeat-containing domain"/>
    <property type="match status" value="2"/>
</dbReference>
<dbReference type="SMART" id="SM00248">
    <property type="entry name" value="ANK"/>
    <property type="match status" value="4"/>
</dbReference>
<feature type="coiled-coil region" evidence="8">
    <location>
        <begin position="1410"/>
        <end position="1518"/>
    </location>
</feature>
<keyword evidence="4 7" id="KW-0067">ATP-binding</keyword>
<dbReference type="PANTHER" id="PTHR47969:SF15">
    <property type="entry name" value="CHROMOSOME-ASSOCIATED KINESIN KIF4A-RELATED"/>
    <property type="match status" value="1"/>
</dbReference>
<dbReference type="PANTHER" id="PTHR47969">
    <property type="entry name" value="CHROMOSOME-ASSOCIATED KINESIN KIF4A-RELATED"/>
    <property type="match status" value="1"/>
</dbReference>
<sequence length="2626" mass="289752">MPPPPTPHNKPACPVKVSIRIRPEPNDENAPRHAHNQTNLPPPCITPLKDGKSIMLVPPPPPGPSQLNPNGSADDRRKSVASGGPQTFNFDHVFPSSTSQSSVYSSTVRDLIDDVVDGYSATVFAYGHTGSGKTYTMFGTNENPGIVPRTVEQIFSTINSLTSSSVNPPQHNTPVNSDVIFLVKMSYVELYNNTFRSLLDDPNPGEAPKKGHPNPPSPQMSKYKRDQTNKIEVREHPSSGTFLAGPASLNRTITTPSQAHALIHQGTINRSTASTKCNEYSSRSHSILTIHVESQLRLKSTNVKELRMGKLHLIDLAGSERVSMSGATGSTLTETQNINQSLSALGNVLSTLSKNASNPPPKQPQKPPYRDSKLTHLLKDSLGGNSKTLMLTTLRSTANFYPHTVLSLMYASRAKKIKNHSAVNRDFSADQSSLQEISNDIDGLKQRLQLRAIEFERLSSLKFQSVEENRTLKNKLQIMEAANNQEKMELEEKLNSVIHNSKSHLAVQQQQFINLQSKLAGQLSKYQTKVVEQQKEITTLKSTVEALEKMGVGVGATTSEVEEMQVVLQMWQKQATEAHEELKKTSTNFKGLTQAHTALRQTNLELVEKLKASSTLEQLQSQNYDIDKLTGDLTALTQTKAEIADSISSLKREIEGLKSTRSELNGLLESTSSTCQNHLNSAVTLKNKKITELEGVVHALKTTLADKTQKLISKNDEASSLHKKLEKTNATLKQQQAESVSDVESLRRTNKTGSETIACLKSSLASKTANLEKLQAQTNEVNATILTLQEQFKKVAKEKDAIIAKEKEEKEALQKTNESIKGQLNKFTETLGAVQAEAKNIVEQKCAEIKDLKERVSAQGSDVTEVQAKLNASQAQKTQLKSEMSKKSKELEKAQSTLGKNERILSQYSRRLEDAEAKLKSTEESNSALKKSLKVKSDKEKELAAEVKILNAKLCNANEGLSSATAKADATLDDVTELERSLKAKEERESLLLGEVGNLKTKLLKAQEDLNVATTQCEKTLESVGQSLTGQKKQHEEVVKNLQATIAEKKAKLATTEEDFTKIREGLVKSHSEDIVRAVSEAVKAKDAEKQASISIVSSNIQREHERSVKELSSTHQQEVKLLQRDLERLSADSEDKNVQIKVHLERVEFLEKEIEATKSAQEASLEDLKSDYEQRVCDLNNEIARTKSAHDTAVEGLKSDFEQRISDLNNEIGLNKSVHKKQLEELKSDYDKRVAILDSSMSLAKVAHGKALEELKNEYERRESETKAAHVEELRELEVRYQQEISEATDGFGNQLEIQMGENSLRVLQLERMLSETRESLAAETAAVKTMHEQEISAWSDKFAKALSDSEEAAKNMRGKHEEEIKGLKALHEQALNDTKSQHDERILAAKKEFDERMKADNADVSTLLSAHEAEVEKARVLHKEQQESLVAFHREVLSTTAKEHEEQLSRLNHQLEQVTAEHAQEKRDNLMKHDLFIAQLNASHSAEKSEMEKELKQKARQNELHLEAEISKLKSSAVALRAEIESTTSSSEEKIRKLKIQHENIVAEVRASHAKELVDASGNIDAQIAALTASHQHDVAVQKANAKKELARLTIEIGRDLEEQYGVRHKEEVSSIKVEHQNELNTLLASHASATKKLTKTLTDQLSNAKEEYAETLKVLRSSHESKMTQLIDTHDQQIHVLQSKLNSSKADYESSVSTQQRLLADLSNKYDSTVQGQESLVEQLESLHQHMRDLEARKNREMSEAVSKLKESNDELQEKCIEMELGQGDLEDKLKSEGRGKISALMAAEQNMMFASEVESRCCGKVEAFAETVAELKKQVAAQSRGHLDAIAKIEEDVEARVEAAKEKLELAVVERERKNFAVAGEERFRDGEVSARAAVCGVVLDHLATFDDTPGLKNVRNIFVSETMSEDDMAGVLDAVGGWAQRQAGLIAKMKGEREKAMQEIVKAEGKAVGKMEQMQRDLDEKEEKVRDAFEKKANANLFAAKCRMIWRGRERGMVGRAFFTWRGISEVEKIVGAKTNEVLAIKKKERTMRAIDKLQYVVKLGGSGLCGRIFQAWKAVVVGRISAERAKVMEEKAEVEAKVMTTSDLSLTRDEGGGEYEEVEEQTVVKSPENIKALKRQLMQEKAARKAILAKAAQKWISPAKGGSSVGELSEDASKATLEGNANLLEDILEKAENSEEGIRGLFKLMLLHRAVSGFHFHGNQQLLLSTLEVLLSKGWDVNVKDAHSNTVLHKALTVCTSNVVLTALKFLLKRGADANAVNGDGDTPMSVEIRRLRSKSVDVVGLLLNYGGDVGAKNRNGESILTSVLRLAQRKAGGEGGGLSESVSTLGASGVSYQTAASGADGGSRNGNRNFWVRVSLLLLKQGAKWDSTVIDEKGRNQLMMLFTGPSPPIGDANSHRELLKHGLGSKEFDINARDGEGRTVLHLFCLRESGMSKAACISSLGILEDLLGAGADINIVDNEGAGVLSIVGGFKGNGFELLHPTLVEAVNGSSVMYAKDVRNVVDELNRGREEMARRRRKTSVSSEGGVKILREPAEVMGEGKKKKSSRKEGTMPASIFRTPSARENKKLLGSIGKGGAGGMGTPNSELVRDLWSKSAGKKGRTFSSRQNEMGVNAMR</sequence>
<feature type="region of interest" description="Disordered" evidence="9">
    <location>
        <begin position="1"/>
        <end position="93"/>
    </location>
</feature>
<protein>
    <recommendedName>
        <fullName evidence="10">Kinesin motor domain-containing protein</fullName>
    </recommendedName>
</protein>